<dbReference type="SUPFAM" id="SSF47592">
    <property type="entry name" value="SWIB/MDM2 domain"/>
    <property type="match status" value="1"/>
</dbReference>
<dbReference type="GeneID" id="5001224"/>
<evidence type="ECO:0000313" key="2">
    <source>
        <dbReference type="EMBL" id="ABO95828.1"/>
    </source>
</evidence>
<dbReference type="InterPro" id="IPR036885">
    <property type="entry name" value="SWIB_MDM2_dom_sf"/>
</dbReference>
<dbReference type="Pfam" id="PF02201">
    <property type="entry name" value="SWIB"/>
    <property type="match status" value="1"/>
</dbReference>
<dbReference type="HOGENOM" id="CLU_1139600_0_0_1"/>
<dbReference type="STRING" id="436017.A4RW79"/>
<proteinExistence type="predicted"/>
<evidence type="ECO:0000313" key="3">
    <source>
        <dbReference type="Proteomes" id="UP000001568"/>
    </source>
</evidence>
<dbReference type="InterPro" id="IPR003121">
    <property type="entry name" value="SWIB_MDM2_domain"/>
</dbReference>
<keyword evidence="3" id="KW-1185">Reference proteome</keyword>
<dbReference type="Gene3D" id="1.10.245.10">
    <property type="entry name" value="SWIB/MDM2 domain"/>
    <property type="match status" value="1"/>
</dbReference>
<dbReference type="AlphaFoldDB" id="A4RW79"/>
<dbReference type="EMBL" id="CP000584">
    <property type="protein sequence ID" value="ABO95828.1"/>
    <property type="molecule type" value="Genomic_DNA"/>
</dbReference>
<dbReference type="RefSeq" id="XP_001417535.1">
    <property type="nucleotide sequence ID" value="XM_001417498.1"/>
</dbReference>
<dbReference type="Gramene" id="ABO95828">
    <property type="protein sequence ID" value="ABO95828"/>
    <property type="gene ID" value="OSTLU_31243"/>
</dbReference>
<accession>A4RW79</accession>
<feature type="domain" description="DM2" evidence="1">
    <location>
        <begin position="20"/>
        <end position="106"/>
    </location>
</feature>
<evidence type="ECO:0000259" key="1">
    <source>
        <dbReference type="PROSITE" id="PS51925"/>
    </source>
</evidence>
<dbReference type="Proteomes" id="UP000001568">
    <property type="component" value="Chromosome 4"/>
</dbReference>
<sequence length="244" mass="27897">MRGFTKRGAVEATIRLEVNGMRERFRVGKDLAELIATRYASRRRVISELWTYFSANELVNEDDVSEVRVDEPMRIVFEDAGVSLPKSPETVKFQRVCDVACEKFLTALEPLEIKYNIKTSGISPSKPDCYDIEAEEPDSGPWGLAPPYEHDYRVAKDVDACEQHIRLAFDFIDSHLERRDFLLRFAESPIDFINSCVLNQAKGVYKAEDVTQGSADEVELRHASRASDAFREPWVDEAMLRLLE</sequence>
<dbReference type="KEGG" id="olu:OSTLU_31243"/>
<protein>
    <recommendedName>
        <fullName evidence="1">DM2 domain-containing protein</fullName>
    </recommendedName>
</protein>
<dbReference type="PROSITE" id="PS51925">
    <property type="entry name" value="SWIB_MDM2"/>
    <property type="match status" value="1"/>
</dbReference>
<dbReference type="OrthoDB" id="10263741at2759"/>
<reference evidence="2 3" key="1">
    <citation type="journal article" date="2007" name="Proc. Natl. Acad. Sci. U.S.A.">
        <title>The tiny eukaryote Ostreococcus provides genomic insights into the paradox of plankton speciation.</title>
        <authorList>
            <person name="Palenik B."/>
            <person name="Grimwood J."/>
            <person name="Aerts A."/>
            <person name="Rouze P."/>
            <person name="Salamov A."/>
            <person name="Putnam N."/>
            <person name="Dupont C."/>
            <person name="Jorgensen R."/>
            <person name="Derelle E."/>
            <person name="Rombauts S."/>
            <person name="Zhou K."/>
            <person name="Otillar R."/>
            <person name="Merchant S.S."/>
            <person name="Podell S."/>
            <person name="Gaasterland T."/>
            <person name="Napoli C."/>
            <person name="Gendler K."/>
            <person name="Manuell A."/>
            <person name="Tai V."/>
            <person name="Vallon O."/>
            <person name="Piganeau G."/>
            <person name="Jancek S."/>
            <person name="Heijde M."/>
            <person name="Jabbari K."/>
            <person name="Bowler C."/>
            <person name="Lohr M."/>
            <person name="Robbens S."/>
            <person name="Werner G."/>
            <person name="Dubchak I."/>
            <person name="Pazour G.J."/>
            <person name="Ren Q."/>
            <person name="Paulsen I."/>
            <person name="Delwiche C."/>
            <person name="Schmutz J."/>
            <person name="Rokhsar D."/>
            <person name="Van de Peer Y."/>
            <person name="Moreau H."/>
            <person name="Grigoriev I.V."/>
        </authorList>
    </citation>
    <scope>NUCLEOTIDE SEQUENCE [LARGE SCALE GENOMIC DNA]</scope>
    <source>
        <strain evidence="2 3">CCE9901</strain>
    </source>
</reference>
<dbReference type="eggNOG" id="KOG2570">
    <property type="taxonomic scope" value="Eukaryota"/>
</dbReference>
<organism evidence="2 3">
    <name type="scientific">Ostreococcus lucimarinus (strain CCE9901)</name>
    <dbReference type="NCBI Taxonomy" id="436017"/>
    <lineage>
        <taxon>Eukaryota</taxon>
        <taxon>Viridiplantae</taxon>
        <taxon>Chlorophyta</taxon>
        <taxon>Mamiellophyceae</taxon>
        <taxon>Mamiellales</taxon>
        <taxon>Bathycoccaceae</taxon>
        <taxon>Ostreococcus</taxon>
    </lineage>
</organism>
<name>A4RW79_OSTLU</name>
<gene>
    <name evidence="2" type="primary">CHC3501</name>
    <name evidence="2" type="ORF">OSTLU_31243</name>
</gene>